<evidence type="ECO:0000256" key="2">
    <source>
        <dbReference type="ARBA" id="ARBA00022649"/>
    </source>
</evidence>
<evidence type="ECO:0000256" key="1">
    <source>
        <dbReference type="ARBA" id="ARBA00006226"/>
    </source>
</evidence>
<sequence>MVRIIFSKTAKTDLKEIVDYIKRDSANYAALEKRKIMSAIDRLAIQPEIGTVLSTISIKYRKMVFGNYLVIYTIISPEQINILSVHHHARSFTNNPAFKDDD</sequence>
<dbReference type="PANTHER" id="PTHR33755">
    <property type="entry name" value="TOXIN PARE1-RELATED"/>
    <property type="match status" value="1"/>
</dbReference>
<accession>A0ABP9GAR2</accession>
<dbReference type="InterPro" id="IPR035093">
    <property type="entry name" value="RelE/ParE_toxin_dom_sf"/>
</dbReference>
<evidence type="ECO:0008006" key="5">
    <source>
        <dbReference type="Google" id="ProtNLM"/>
    </source>
</evidence>
<dbReference type="InterPro" id="IPR007712">
    <property type="entry name" value="RelE/ParE_toxin"/>
</dbReference>
<comment type="similarity">
    <text evidence="1">Belongs to the RelE toxin family.</text>
</comment>
<reference evidence="4" key="1">
    <citation type="journal article" date="2019" name="Int. J. Syst. Evol. Microbiol.">
        <title>The Global Catalogue of Microorganisms (GCM) 10K type strain sequencing project: providing services to taxonomists for standard genome sequencing and annotation.</title>
        <authorList>
            <consortium name="The Broad Institute Genomics Platform"/>
            <consortium name="The Broad Institute Genome Sequencing Center for Infectious Disease"/>
            <person name="Wu L."/>
            <person name="Ma J."/>
        </authorList>
    </citation>
    <scope>NUCLEOTIDE SEQUENCE [LARGE SCALE GENOMIC DNA]</scope>
    <source>
        <strain evidence="4">JCM 18283</strain>
    </source>
</reference>
<dbReference type="SUPFAM" id="SSF143011">
    <property type="entry name" value="RelE-like"/>
    <property type="match status" value="1"/>
</dbReference>
<dbReference type="NCBIfam" id="TIGR02385">
    <property type="entry name" value="RelE_StbE"/>
    <property type="match status" value="1"/>
</dbReference>
<keyword evidence="4" id="KW-1185">Reference proteome</keyword>
<protein>
    <recommendedName>
        <fullName evidence="5">Addiction module RelE/StbE family toxin</fullName>
    </recommendedName>
</protein>
<dbReference type="Pfam" id="PF05016">
    <property type="entry name" value="ParE_toxin"/>
    <property type="match status" value="1"/>
</dbReference>
<comment type="caution">
    <text evidence="3">The sequence shown here is derived from an EMBL/GenBank/DDBJ whole genome shotgun (WGS) entry which is preliminary data.</text>
</comment>
<dbReference type="RefSeq" id="WP_345332935.1">
    <property type="nucleotide sequence ID" value="NZ_BAABJI010000004.1"/>
</dbReference>
<keyword evidence="2" id="KW-1277">Toxin-antitoxin system</keyword>
<dbReference type="InterPro" id="IPR051803">
    <property type="entry name" value="TA_system_RelE-like_toxin"/>
</dbReference>
<organism evidence="3 4">
    <name type="scientific">Mucilaginibacter defluvii</name>
    <dbReference type="NCBI Taxonomy" id="1196019"/>
    <lineage>
        <taxon>Bacteria</taxon>
        <taxon>Pseudomonadati</taxon>
        <taxon>Bacteroidota</taxon>
        <taxon>Sphingobacteriia</taxon>
        <taxon>Sphingobacteriales</taxon>
        <taxon>Sphingobacteriaceae</taxon>
        <taxon>Mucilaginibacter</taxon>
    </lineage>
</organism>
<proteinExistence type="inferred from homology"/>
<dbReference type="Gene3D" id="3.30.2310.20">
    <property type="entry name" value="RelE-like"/>
    <property type="match status" value="1"/>
</dbReference>
<name>A0ABP9GAR2_9SPHI</name>
<dbReference type="Proteomes" id="UP001501436">
    <property type="component" value="Unassembled WGS sequence"/>
</dbReference>
<evidence type="ECO:0000313" key="3">
    <source>
        <dbReference type="EMBL" id="GAA4926059.1"/>
    </source>
</evidence>
<dbReference type="EMBL" id="BAABJI010000004">
    <property type="protein sequence ID" value="GAA4926059.1"/>
    <property type="molecule type" value="Genomic_DNA"/>
</dbReference>
<gene>
    <name evidence="3" type="ORF">GCM10023313_33130</name>
</gene>
<evidence type="ECO:0000313" key="4">
    <source>
        <dbReference type="Proteomes" id="UP001501436"/>
    </source>
</evidence>